<reference evidence="1 2" key="1">
    <citation type="submission" date="2016-04" db="EMBL/GenBank/DDBJ databases">
        <authorList>
            <person name="Chen L."/>
            <person name="Zhuang W."/>
            <person name="Wang G."/>
        </authorList>
    </citation>
    <scope>NUCLEOTIDE SEQUENCE [LARGE SCALE GENOMIC DNA]</scope>
    <source>
        <strain evidence="2">GR20</strain>
    </source>
</reference>
<gene>
    <name evidence="1" type="ORF">A4D02_27950</name>
</gene>
<evidence type="ECO:0000313" key="2">
    <source>
        <dbReference type="Proteomes" id="UP000192277"/>
    </source>
</evidence>
<sequence>MESGDRSIAEFLLRPGLLDNLQLHRKENISNVYGFPEAVEQKSGTTYFFYPGKKLVVAWDNAKDQISGIYLGDNIIKQGNNK</sequence>
<evidence type="ECO:0000313" key="1">
    <source>
        <dbReference type="EMBL" id="OQP49912.1"/>
    </source>
</evidence>
<comment type="caution">
    <text evidence="1">The sequence shown here is derived from an EMBL/GenBank/DDBJ whole genome shotgun (WGS) entry which is preliminary data.</text>
</comment>
<name>A0ABX3NYL6_9BACT</name>
<protein>
    <submittedName>
        <fullName evidence="1">Uncharacterized protein</fullName>
    </submittedName>
</protein>
<organism evidence="1 2">
    <name type="scientific">Niastella koreensis</name>
    <dbReference type="NCBI Taxonomy" id="354356"/>
    <lineage>
        <taxon>Bacteria</taxon>
        <taxon>Pseudomonadati</taxon>
        <taxon>Bacteroidota</taxon>
        <taxon>Chitinophagia</taxon>
        <taxon>Chitinophagales</taxon>
        <taxon>Chitinophagaceae</taxon>
        <taxon>Niastella</taxon>
    </lineage>
</organism>
<proteinExistence type="predicted"/>
<dbReference type="Proteomes" id="UP000192277">
    <property type="component" value="Unassembled WGS sequence"/>
</dbReference>
<accession>A0ABX3NYL6</accession>
<dbReference type="EMBL" id="LWBO01000009">
    <property type="protein sequence ID" value="OQP49912.1"/>
    <property type="molecule type" value="Genomic_DNA"/>
</dbReference>
<keyword evidence="2" id="KW-1185">Reference proteome</keyword>